<dbReference type="RefSeq" id="WP_285998285.1">
    <property type="nucleotide sequence ID" value="NZ_CP127295.1"/>
</dbReference>
<dbReference type="AlphaFoldDB" id="A0A9Y2NEI7"/>
<dbReference type="Proteomes" id="UP001239397">
    <property type="component" value="Chromosome"/>
</dbReference>
<dbReference type="EMBL" id="CP127295">
    <property type="protein sequence ID" value="WIY01847.1"/>
    <property type="molecule type" value="Genomic_DNA"/>
</dbReference>
<proteinExistence type="predicted"/>
<keyword evidence="2" id="KW-1185">Reference proteome</keyword>
<evidence type="ECO:0000313" key="1">
    <source>
        <dbReference type="EMBL" id="WIY01847.1"/>
    </source>
</evidence>
<name>A0A9Y2NEI7_9PSEU</name>
<organism evidence="1 2">
    <name type="scientific">Amycolatopsis mongoliensis</name>
    <dbReference type="NCBI Taxonomy" id="715475"/>
    <lineage>
        <taxon>Bacteria</taxon>
        <taxon>Bacillati</taxon>
        <taxon>Actinomycetota</taxon>
        <taxon>Actinomycetes</taxon>
        <taxon>Pseudonocardiales</taxon>
        <taxon>Pseudonocardiaceae</taxon>
        <taxon>Amycolatopsis</taxon>
    </lineage>
</organism>
<protein>
    <submittedName>
        <fullName evidence="1">Uncharacterized protein</fullName>
    </submittedName>
</protein>
<sequence>MKMTDAVRQAIAHFPELARLHELANTEVWTFVPVVADGEVIEVRGARAWRTGWADAFLVRYVTDAMALRVAPKGGVVWHTDGSLVEVVDSLIDLPLPGTPGAPHLITGHSSLLWTPGHDPKAAVWGA</sequence>
<gene>
    <name evidence="1" type="ORF">QRX60_48910</name>
</gene>
<evidence type="ECO:0000313" key="2">
    <source>
        <dbReference type="Proteomes" id="UP001239397"/>
    </source>
</evidence>
<reference evidence="1 2" key="1">
    <citation type="submission" date="2023-06" db="EMBL/GenBank/DDBJ databases">
        <authorList>
            <person name="Oyuntsetseg B."/>
            <person name="Kim S.B."/>
        </authorList>
    </citation>
    <scope>NUCLEOTIDE SEQUENCE [LARGE SCALE GENOMIC DNA]</scope>
    <source>
        <strain evidence="1 2">4-36</strain>
    </source>
</reference>
<accession>A0A9Y2NEI7</accession>
<dbReference type="KEGG" id="amog:QRX60_48910"/>